<evidence type="ECO:0000313" key="3">
    <source>
        <dbReference type="Proteomes" id="UP001324185"/>
    </source>
</evidence>
<dbReference type="InterPro" id="IPR027417">
    <property type="entry name" value="P-loop_NTPase"/>
</dbReference>
<sequence>MQTGYRFEAIDPEQTIIVTASQRLARHLRDEYNRWQASQGKTVWPTLQVMPWGAFTSTLWELLGEQLKTDNSNKLPHLLSDQQSQFIWQDIIERSEWNDFLLNINATSSKAWQAWQQYQQWQLDITQSLAWDKDTQAFKDWAHEFARRMEAEHWIDSASSINHLLELMQTYQLSVAANIFTAGFEQVTPQQQKLFDQLGQISELQVFATFNQPTTPKVLSFNSTREEFKAAIHQAKNTVIEALNTHPEKPIRCAIVVPELEKHKALIERLLWQELTPSLSPEQEPTSGIFDISLGESLNQQPIVVTALNLLKFLNGSVETQILQQLLLSPYFGKQQAKDAEYEQLSSDRARLEKFLRTSHKQRFAINELSDLAQQAKIISPSFTSLIESLSDAQQLVKSKLTLADWVKRLTLILDTAGWTGMRTLQSREYQVQQTLYDCFNQLKQYQVFYPEAISFSNLLELLSQVVTEKQFHQELPKAPIQIMGLLETLGLEFDQIWLTGATYQVLPAQPNPNPFIDKQTLKQHQMPGSSAQREYEYAQQLFTSLLASSQNVTVSYPRFDGSSELLPSPFITEFPEQTIAANARLAPGFINEIIEYSKQEKFVENYQDTHGLPLAEGVVKGGTGFFRDQINCPFKAYMSYRLKVKEFEEVEQGLNAMERGSLVHSVLEAFWKEHDSNEILMDKSESQLSSLIEPYLATVLEEYREQFYYLQLADFADNEFHRLLKQLVQALQVDAKRLPFTSLPPEQSQSITIEGLTFNLKVDRIDEVEDGLLIIDYKTGTPTRAKLYPKDKDLAPEEPQLALYAINQGDKPIAGVSFFNINAKEVRYQGIADTIEHLALDKRSAIKEPMSDIIERWQLQMSEVACDIKSGTAIVDPRSCDYCDFASACRINQRKSIVQQADDNSIKNGGAL</sequence>
<dbReference type="EMBL" id="CP140158">
    <property type="protein sequence ID" value="WQG84983.1"/>
    <property type="molecule type" value="Genomic_DNA"/>
</dbReference>
<dbReference type="Gene3D" id="3.90.320.10">
    <property type="match status" value="1"/>
</dbReference>
<name>A0ABZ0X319_9GAMM</name>
<organism evidence="2 3">
    <name type="scientific">Kangiella aquimarina</name>
    <dbReference type="NCBI Taxonomy" id="261965"/>
    <lineage>
        <taxon>Bacteria</taxon>
        <taxon>Pseudomonadati</taxon>
        <taxon>Pseudomonadota</taxon>
        <taxon>Gammaproteobacteria</taxon>
        <taxon>Kangiellales</taxon>
        <taxon>Kangiellaceae</taxon>
        <taxon>Kangiella</taxon>
    </lineage>
</organism>
<proteinExistence type="predicted"/>
<dbReference type="Gene3D" id="3.40.50.300">
    <property type="entry name" value="P-loop containing nucleotide triphosphate hydrolases"/>
    <property type="match status" value="1"/>
</dbReference>
<gene>
    <name evidence="2" type="ORF">SR900_10965</name>
</gene>
<dbReference type="InterPro" id="IPR011604">
    <property type="entry name" value="PDDEXK-like_dom_sf"/>
</dbReference>
<protein>
    <submittedName>
        <fullName evidence="2">PD-(D/E)XK nuclease family protein</fullName>
    </submittedName>
</protein>
<keyword evidence="3" id="KW-1185">Reference proteome</keyword>
<reference evidence="2 3" key="1">
    <citation type="submission" date="2023-11" db="EMBL/GenBank/DDBJ databases">
        <title>MicrobeMod: A computational toolkit for identifying prokaryotic methylation and restriction-modification with nanopore sequencing.</title>
        <authorList>
            <person name="Crits-Christoph A."/>
            <person name="Kang S.C."/>
            <person name="Lee H."/>
            <person name="Ostrov N."/>
        </authorList>
    </citation>
    <scope>NUCLEOTIDE SEQUENCE [LARGE SCALE GENOMIC DNA]</scope>
    <source>
        <strain evidence="2 3">DSMZ 16071</strain>
    </source>
</reference>
<accession>A0ABZ0X319</accession>
<evidence type="ECO:0000259" key="1">
    <source>
        <dbReference type="Pfam" id="PF12705"/>
    </source>
</evidence>
<feature type="domain" description="PD-(D/E)XK endonuclease-like" evidence="1">
    <location>
        <begin position="632"/>
        <end position="891"/>
    </location>
</feature>
<evidence type="ECO:0000313" key="2">
    <source>
        <dbReference type="EMBL" id="WQG84983.1"/>
    </source>
</evidence>
<dbReference type="InterPro" id="IPR038726">
    <property type="entry name" value="PDDEXK_AddAB-type"/>
</dbReference>
<dbReference type="SUPFAM" id="SSF52540">
    <property type="entry name" value="P-loop containing nucleoside triphosphate hydrolases"/>
    <property type="match status" value="1"/>
</dbReference>
<dbReference type="NCBIfam" id="TIGR03623">
    <property type="entry name" value="probable DNA repair protein"/>
    <property type="match status" value="1"/>
</dbReference>
<dbReference type="Proteomes" id="UP001324185">
    <property type="component" value="Chromosome"/>
</dbReference>
<dbReference type="Pfam" id="PF12705">
    <property type="entry name" value="PDDEXK_1"/>
    <property type="match status" value="1"/>
</dbReference>
<dbReference type="RefSeq" id="WP_018625401.1">
    <property type="nucleotide sequence ID" value="NZ_CP140158.1"/>
</dbReference>
<dbReference type="InterPro" id="IPR019925">
    <property type="entry name" value="DNA_repair_protein_predicted"/>
</dbReference>